<accession>A0A7C1DIG1</accession>
<feature type="domain" description="Peptidase M56" evidence="1">
    <location>
        <begin position="2"/>
        <end position="75"/>
    </location>
</feature>
<organism evidence="2">
    <name type="scientific">candidate division WWE3 bacterium</name>
    <dbReference type="NCBI Taxonomy" id="2053526"/>
    <lineage>
        <taxon>Bacteria</taxon>
        <taxon>Katanobacteria</taxon>
    </lineage>
</organism>
<feature type="non-terminal residue" evidence="2">
    <location>
        <position position="93"/>
    </location>
</feature>
<evidence type="ECO:0000259" key="1">
    <source>
        <dbReference type="Pfam" id="PF05569"/>
    </source>
</evidence>
<name>A0A7C1DIG1_UNCKA</name>
<dbReference type="EMBL" id="DSDM01000060">
    <property type="protein sequence ID" value="HDQ88709.1"/>
    <property type="molecule type" value="Genomic_DNA"/>
</dbReference>
<sequence>MQHELSHIKRGDNFTGWIAMLLRDLLFFNPFAHIAYYLIRTEQERDSDRLVVRYSGKPKKEILRGMLNIILKIKSISCSKDVPEAAHTFTLSP</sequence>
<gene>
    <name evidence="2" type="ORF">ENN92_01005</name>
</gene>
<evidence type="ECO:0000313" key="2">
    <source>
        <dbReference type="EMBL" id="HDQ88709.1"/>
    </source>
</evidence>
<reference evidence="2" key="1">
    <citation type="journal article" date="2020" name="mSystems">
        <title>Genome- and Community-Level Interaction Insights into Carbon Utilization and Element Cycling Functions of Hydrothermarchaeota in Hydrothermal Sediment.</title>
        <authorList>
            <person name="Zhou Z."/>
            <person name="Liu Y."/>
            <person name="Xu W."/>
            <person name="Pan J."/>
            <person name="Luo Z.H."/>
            <person name="Li M."/>
        </authorList>
    </citation>
    <scope>NUCLEOTIDE SEQUENCE [LARGE SCALE GENOMIC DNA]</scope>
    <source>
        <strain evidence="2">SpSt-1219</strain>
    </source>
</reference>
<dbReference type="Pfam" id="PF05569">
    <property type="entry name" value="Peptidase_M56"/>
    <property type="match status" value="1"/>
</dbReference>
<dbReference type="InterPro" id="IPR052173">
    <property type="entry name" value="Beta-lactam_resp_regulator"/>
</dbReference>
<dbReference type="PANTHER" id="PTHR34978">
    <property type="entry name" value="POSSIBLE SENSOR-TRANSDUCER PROTEIN BLAR"/>
    <property type="match status" value="1"/>
</dbReference>
<protein>
    <recommendedName>
        <fullName evidence="1">Peptidase M56 domain-containing protein</fullName>
    </recommendedName>
</protein>
<dbReference type="PANTHER" id="PTHR34978:SF3">
    <property type="entry name" value="SLR0241 PROTEIN"/>
    <property type="match status" value="1"/>
</dbReference>
<proteinExistence type="predicted"/>
<comment type="caution">
    <text evidence="2">The sequence shown here is derived from an EMBL/GenBank/DDBJ whole genome shotgun (WGS) entry which is preliminary data.</text>
</comment>
<dbReference type="InterPro" id="IPR008756">
    <property type="entry name" value="Peptidase_M56"/>
</dbReference>
<dbReference type="Proteomes" id="UP000886066">
    <property type="component" value="Unassembled WGS sequence"/>
</dbReference>
<dbReference type="AlphaFoldDB" id="A0A7C1DIG1"/>